<dbReference type="Gene3D" id="2.60.40.1190">
    <property type="match status" value="1"/>
</dbReference>
<organism evidence="1 2">
    <name type="scientific">Anabaenopsis arnoldii</name>
    <dbReference type="NCBI Taxonomy" id="2152938"/>
    <lineage>
        <taxon>Bacteria</taxon>
        <taxon>Bacillati</taxon>
        <taxon>Cyanobacteriota</taxon>
        <taxon>Cyanophyceae</taxon>
        <taxon>Nostocales</taxon>
        <taxon>Nodulariaceae</taxon>
        <taxon>Anabaenopsis</taxon>
    </lineage>
</organism>
<dbReference type="Proteomes" id="UP001212499">
    <property type="component" value="Unassembled WGS sequence"/>
</dbReference>
<evidence type="ECO:0000313" key="2">
    <source>
        <dbReference type="Proteomes" id="UP001212499"/>
    </source>
</evidence>
<name>A0ABT5AS86_9CYAN</name>
<accession>A0ABT5AS86</accession>
<dbReference type="EMBL" id="JAQMUH010000123">
    <property type="protein sequence ID" value="MDB9540181.1"/>
    <property type="molecule type" value="Genomic_DNA"/>
</dbReference>
<protein>
    <submittedName>
        <fullName evidence="1">DOMON-like domain-containing protein</fullName>
    </submittedName>
</protein>
<dbReference type="CDD" id="cd09627">
    <property type="entry name" value="DOMON_murB_like"/>
    <property type="match status" value="1"/>
</dbReference>
<keyword evidence="2" id="KW-1185">Reference proteome</keyword>
<sequence length="180" mass="21010">MRNQTFSLLPFPSQQFLPNIQIIGNIHRYANQLTLNYQVIGDLQQLVIPRRLSDTPTRHHELWKNTCFEFFLGIKGNPQYWEFNLSPAGNWNVYHFDGYRQGMREETAFDLLPFTTQYQGDSLTLVVDLDLGQIIVIEQEIEAAITTVIEDKNSNITYWGLTHSGVEPDFHRRDSFMIDL</sequence>
<gene>
    <name evidence="1" type="ORF">PN457_10995</name>
</gene>
<dbReference type="RefSeq" id="WP_271733355.1">
    <property type="nucleotide sequence ID" value="NZ_JANQDP010000127.1"/>
</dbReference>
<reference evidence="1 2" key="1">
    <citation type="submission" date="2023-01" db="EMBL/GenBank/DDBJ databases">
        <title>Genomes from the Australian National Cyanobacteria Reference Collection.</title>
        <authorList>
            <person name="Willis A."/>
            <person name="Lee E.M.F."/>
        </authorList>
    </citation>
    <scope>NUCLEOTIDE SEQUENCE [LARGE SCALE GENOMIC DNA]</scope>
    <source>
        <strain evidence="1 2">CS-1033</strain>
    </source>
</reference>
<proteinExistence type="predicted"/>
<evidence type="ECO:0000313" key="1">
    <source>
        <dbReference type="EMBL" id="MDB9540181.1"/>
    </source>
</evidence>
<comment type="caution">
    <text evidence="1">The sequence shown here is derived from an EMBL/GenBank/DDBJ whole genome shotgun (WGS) entry which is preliminary data.</text>
</comment>